<proteinExistence type="predicted"/>
<dbReference type="InterPro" id="IPR052746">
    <property type="entry name" value="MlaB_ABC_Transporter"/>
</dbReference>
<accession>A0ABX1NF17</accession>
<dbReference type="InterPro" id="IPR058548">
    <property type="entry name" value="MlaB-like_STAS"/>
</dbReference>
<gene>
    <name evidence="2" type="ORF">GPA27_10750</name>
</gene>
<dbReference type="Proteomes" id="UP000634522">
    <property type="component" value="Unassembled WGS sequence"/>
</dbReference>
<dbReference type="CDD" id="cd07043">
    <property type="entry name" value="STAS_anti-anti-sigma_factors"/>
    <property type="match status" value="1"/>
</dbReference>
<keyword evidence="3" id="KW-1185">Reference proteome</keyword>
<dbReference type="PANTHER" id="PTHR35849">
    <property type="entry name" value="BLR2341 PROTEIN"/>
    <property type="match status" value="1"/>
</dbReference>
<sequence length="98" mass="10470">MPGRPSRIMLDTDMTIYRASEHKDALLHALGETENLEIDLSAVGDIDTAGLQLLILLKREARASGKQLALSGHSAAVRQAIDFCNLAAAFGDPMVIPA</sequence>
<evidence type="ECO:0000259" key="1">
    <source>
        <dbReference type="PROSITE" id="PS50801"/>
    </source>
</evidence>
<dbReference type="EMBL" id="WTVS01000019">
    <property type="protein sequence ID" value="NMF97866.1"/>
    <property type="molecule type" value="Genomic_DNA"/>
</dbReference>
<dbReference type="PROSITE" id="PS50801">
    <property type="entry name" value="STAS"/>
    <property type="match status" value="1"/>
</dbReference>
<dbReference type="Pfam" id="PF13466">
    <property type="entry name" value="STAS_2"/>
    <property type="match status" value="1"/>
</dbReference>
<dbReference type="Gene3D" id="3.30.750.24">
    <property type="entry name" value="STAS domain"/>
    <property type="match status" value="1"/>
</dbReference>
<evidence type="ECO:0000313" key="3">
    <source>
        <dbReference type="Proteomes" id="UP000634522"/>
    </source>
</evidence>
<dbReference type="PANTHER" id="PTHR35849:SF2">
    <property type="entry name" value="BLR2341 PROTEIN"/>
    <property type="match status" value="1"/>
</dbReference>
<reference evidence="2 3" key="1">
    <citation type="submission" date="2019-12" db="EMBL/GenBank/DDBJ databases">
        <title>Comparative genomics gives insights into the taxonomy of the Azoarcus-Aromatoleum group and reveals separate origins of nif in the plant-associated Azoarcus and non-plant-associated Aromatoleum sub-groups.</title>
        <authorList>
            <person name="Lafos M."/>
            <person name="Maluk M."/>
            <person name="Batista M."/>
            <person name="Junghare M."/>
            <person name="Carmona M."/>
            <person name="Faoro H."/>
            <person name="Cruz L.M."/>
            <person name="Battistoni F."/>
            <person name="De Souza E."/>
            <person name="Pedrosa F."/>
            <person name="Chen W.-M."/>
            <person name="Poole P.S."/>
            <person name="Dixon R.A."/>
            <person name="James E.K."/>
        </authorList>
    </citation>
    <scope>NUCLEOTIDE SEQUENCE [LARGE SCALE GENOMIC DNA]</scope>
    <source>
        <strain evidence="2 3">T</strain>
    </source>
</reference>
<protein>
    <submittedName>
        <fullName evidence="2">STAS domain-containing protein</fullName>
    </submittedName>
</protein>
<dbReference type="InterPro" id="IPR036513">
    <property type="entry name" value="STAS_dom_sf"/>
</dbReference>
<dbReference type="InterPro" id="IPR002645">
    <property type="entry name" value="STAS_dom"/>
</dbReference>
<name>A0ABX1NF17_9RHOO</name>
<comment type="caution">
    <text evidence="2">The sequence shown here is derived from an EMBL/GenBank/DDBJ whole genome shotgun (WGS) entry which is preliminary data.</text>
</comment>
<dbReference type="SUPFAM" id="SSF52091">
    <property type="entry name" value="SpoIIaa-like"/>
    <property type="match status" value="1"/>
</dbReference>
<evidence type="ECO:0000313" key="2">
    <source>
        <dbReference type="EMBL" id="NMF97866.1"/>
    </source>
</evidence>
<organism evidence="2 3">
    <name type="scientific">Aromatoleum toluolicum</name>
    <dbReference type="NCBI Taxonomy" id="90060"/>
    <lineage>
        <taxon>Bacteria</taxon>
        <taxon>Pseudomonadati</taxon>
        <taxon>Pseudomonadota</taxon>
        <taxon>Betaproteobacteria</taxon>
        <taxon>Rhodocyclales</taxon>
        <taxon>Rhodocyclaceae</taxon>
        <taxon>Aromatoleum</taxon>
    </lineage>
</organism>
<feature type="domain" description="STAS" evidence="1">
    <location>
        <begin position="8"/>
        <end position="98"/>
    </location>
</feature>